<evidence type="ECO:0008006" key="2">
    <source>
        <dbReference type="Google" id="ProtNLM"/>
    </source>
</evidence>
<comment type="caution">
    <text evidence="1">The sequence shown here is derived from an EMBL/GenBank/DDBJ whole genome shotgun (WGS) entry which is preliminary data.</text>
</comment>
<reference evidence="1" key="1">
    <citation type="submission" date="2018-07" db="EMBL/GenBank/DDBJ databases">
        <authorList>
            <person name="Ashton P.M."/>
            <person name="Dallman T."/>
            <person name="Nair S."/>
            <person name="De Pinna E."/>
            <person name="Peters T."/>
            <person name="Grant K."/>
        </authorList>
    </citation>
    <scope>NUCLEOTIDE SEQUENCE</scope>
    <source>
        <strain evidence="1">245081</strain>
    </source>
</reference>
<gene>
    <name evidence="1" type="ORF">DUU06_14440</name>
</gene>
<name>A0A5V0B915_SALEN</name>
<sequence length="193" mass="21953">MNEDPDIHLTCMRESYEERQFFFEQGLGAEIHWFFVQGAEAIRADLYLPACTSLINGIELSIRLTMAQMENSSRVRELNPKEILSNKLLANAHKKGLPVNFLAFPGEDNFIEKITSTAKHTPYAEVVRIRHNICHGNILEYVNTELGESHAFFTPECCRSLSITLLNLSKGWTTKLGEFRRSLNTTGETSQTE</sequence>
<proteinExistence type="predicted"/>
<protein>
    <recommendedName>
        <fullName evidence="2">MAE-28990/MAE-18760-like HEPN domain-containing protein</fullName>
    </recommendedName>
</protein>
<dbReference type="EMBL" id="AAGVVM010000025">
    <property type="protein sequence ID" value="EBS5458875.1"/>
    <property type="molecule type" value="Genomic_DNA"/>
</dbReference>
<dbReference type="AlphaFoldDB" id="A0A5V0B915"/>
<organism evidence="1">
    <name type="scientific">Salmonella enteritidis</name>
    <dbReference type="NCBI Taxonomy" id="149539"/>
    <lineage>
        <taxon>Bacteria</taxon>
        <taxon>Pseudomonadati</taxon>
        <taxon>Pseudomonadota</taxon>
        <taxon>Gammaproteobacteria</taxon>
        <taxon>Enterobacterales</taxon>
        <taxon>Enterobacteriaceae</taxon>
        <taxon>Salmonella</taxon>
    </lineage>
</organism>
<evidence type="ECO:0000313" key="1">
    <source>
        <dbReference type="EMBL" id="EBS5458875.1"/>
    </source>
</evidence>
<accession>A0A5V0B915</accession>